<dbReference type="PANTHER" id="PTHR12433">
    <property type="entry name" value="MEDIATOR OF RNA POLYMERASE II TRANSCRIPTION SUBUNIT 25"/>
    <property type="match status" value="1"/>
</dbReference>
<evidence type="ECO:0000313" key="6">
    <source>
        <dbReference type="Proteomes" id="UP000007819"/>
    </source>
</evidence>
<organism evidence="5 6">
    <name type="scientific">Acyrthosiphon pisum</name>
    <name type="common">Pea aphid</name>
    <dbReference type="NCBI Taxonomy" id="7029"/>
    <lineage>
        <taxon>Eukaryota</taxon>
        <taxon>Metazoa</taxon>
        <taxon>Ecdysozoa</taxon>
        <taxon>Arthropoda</taxon>
        <taxon>Hexapoda</taxon>
        <taxon>Insecta</taxon>
        <taxon>Pterygota</taxon>
        <taxon>Neoptera</taxon>
        <taxon>Paraneoptera</taxon>
        <taxon>Hemiptera</taxon>
        <taxon>Sternorrhyncha</taxon>
        <taxon>Aphidomorpha</taxon>
        <taxon>Aphidoidea</taxon>
        <taxon>Aphididae</taxon>
        <taxon>Macrosiphini</taxon>
        <taxon>Acyrthosiphon</taxon>
    </lineage>
</organism>
<dbReference type="EnsemblMetazoa" id="XM_029489229.1">
    <property type="protein sequence ID" value="XP_029345089.1"/>
    <property type="gene ID" value="LOC100168229"/>
</dbReference>
<evidence type="ECO:0000256" key="2">
    <source>
        <dbReference type="SAM" id="MobiDB-lite"/>
    </source>
</evidence>
<reference evidence="5" key="2">
    <citation type="submission" date="2022-06" db="UniProtKB">
        <authorList>
            <consortium name="EnsemblMetazoa"/>
        </authorList>
    </citation>
    <scope>IDENTIFICATION</scope>
</reference>
<evidence type="ECO:0008006" key="7">
    <source>
        <dbReference type="Google" id="ProtNLM"/>
    </source>
</evidence>
<dbReference type="PANTHER" id="PTHR12433:SF11">
    <property type="entry name" value="MEDIATOR OF RNA POLYMERASE II TRANSCRIPTION SUBUNIT 25"/>
    <property type="match status" value="1"/>
</dbReference>
<reference evidence="6" key="1">
    <citation type="submission" date="2010-06" db="EMBL/GenBank/DDBJ databases">
        <authorList>
            <person name="Jiang H."/>
            <person name="Abraham K."/>
            <person name="Ali S."/>
            <person name="Alsbrooks S.L."/>
            <person name="Anim B.N."/>
            <person name="Anosike U.S."/>
            <person name="Attaway T."/>
            <person name="Bandaranaike D.P."/>
            <person name="Battles P.K."/>
            <person name="Bell S.N."/>
            <person name="Bell A.V."/>
            <person name="Beltran B."/>
            <person name="Bickham C."/>
            <person name="Bustamante Y."/>
            <person name="Caleb T."/>
            <person name="Canada A."/>
            <person name="Cardenas V."/>
            <person name="Carter K."/>
            <person name="Chacko J."/>
            <person name="Chandrabose M.N."/>
            <person name="Chavez D."/>
            <person name="Chavez A."/>
            <person name="Chen L."/>
            <person name="Chu H.-S."/>
            <person name="Claassen K.J."/>
            <person name="Cockrell R."/>
            <person name="Collins M."/>
            <person name="Cooper J.A."/>
            <person name="Cree A."/>
            <person name="Curry S.M."/>
            <person name="Da Y."/>
            <person name="Dao M.D."/>
            <person name="Das B."/>
            <person name="Davila M.-L."/>
            <person name="Davy-Carroll L."/>
            <person name="Denson S."/>
            <person name="Dinh H."/>
            <person name="Ebong V.E."/>
            <person name="Edwards J.R."/>
            <person name="Egan A."/>
            <person name="El-Daye J."/>
            <person name="Escobedo L."/>
            <person name="Fernandez S."/>
            <person name="Fernando P.R."/>
            <person name="Flagg N."/>
            <person name="Forbes L.D."/>
            <person name="Fowler R.G."/>
            <person name="Fu Q."/>
            <person name="Gabisi R.A."/>
            <person name="Ganer J."/>
            <person name="Garbino Pronczuk A."/>
            <person name="Garcia R.M."/>
            <person name="Garner T."/>
            <person name="Garrett T.E."/>
            <person name="Gonzalez D.A."/>
            <person name="Hamid H."/>
            <person name="Hawkins E.S."/>
            <person name="Hirani K."/>
            <person name="Hogues M.E."/>
            <person name="Hollins B."/>
            <person name="Hsiao C.-H."/>
            <person name="Jabil R."/>
            <person name="James M.L."/>
            <person name="Jhangiani S.N."/>
            <person name="Johnson B."/>
            <person name="Johnson Q."/>
            <person name="Joshi V."/>
            <person name="Kalu J.B."/>
            <person name="Kam C."/>
            <person name="Kashfia A."/>
            <person name="Keebler J."/>
            <person name="Kisamo H."/>
            <person name="Kovar C.L."/>
            <person name="Lago L.A."/>
            <person name="Lai C.-Y."/>
            <person name="Laidlaw J."/>
            <person name="Lara F."/>
            <person name="Le T.-K."/>
            <person name="Lee S.L."/>
            <person name="Legall F.H."/>
            <person name="Lemon S.J."/>
            <person name="Lewis L.R."/>
            <person name="Li B."/>
            <person name="Liu Y."/>
            <person name="Liu Y.-S."/>
            <person name="Lopez J."/>
            <person name="Lozado R.J."/>
            <person name="Lu J."/>
            <person name="Madu R.C."/>
            <person name="Maheshwari M."/>
            <person name="Maheshwari R."/>
            <person name="Malloy K."/>
            <person name="Martinez E."/>
            <person name="Mathew T."/>
            <person name="Mercado I.C."/>
            <person name="Mercado C."/>
            <person name="Meyer B."/>
            <person name="Montgomery K."/>
            <person name="Morgan M.B."/>
            <person name="Munidasa M."/>
            <person name="Nazareth L.V."/>
            <person name="Nelson J."/>
            <person name="Ng B.M."/>
            <person name="Nguyen N.B."/>
            <person name="Nguyen P.Q."/>
            <person name="Nguyen T."/>
            <person name="Obregon M."/>
            <person name="Okwuonu G.O."/>
            <person name="Onwere C.G."/>
            <person name="Orozco G."/>
            <person name="Parra A."/>
            <person name="Patel S."/>
            <person name="Patil S."/>
            <person name="Perez A."/>
            <person name="Perez Y."/>
            <person name="Pham C."/>
            <person name="Primus E.L."/>
            <person name="Pu L.-L."/>
            <person name="Puazo M."/>
            <person name="Qin X."/>
            <person name="Quiroz J.B."/>
            <person name="Reese J."/>
            <person name="Richards S."/>
            <person name="Rives C.M."/>
            <person name="Robberts R."/>
            <person name="Ruiz S.J."/>
            <person name="Ruiz M.J."/>
            <person name="Santibanez J."/>
            <person name="Schneider B.W."/>
            <person name="Sisson I."/>
            <person name="Smith M."/>
            <person name="Sodergren E."/>
            <person name="Song X.-Z."/>
            <person name="Song B.B."/>
            <person name="Summersgill H."/>
            <person name="Thelus R."/>
            <person name="Thornton R.D."/>
            <person name="Trejos Z.Y."/>
            <person name="Usmani K."/>
            <person name="Vattathil S."/>
            <person name="Villasana D."/>
            <person name="Walker D.L."/>
            <person name="Wang S."/>
            <person name="Wang K."/>
            <person name="White C.S."/>
            <person name="Williams A.C."/>
            <person name="Williamson J."/>
            <person name="Wilson K."/>
            <person name="Woghiren I.O."/>
            <person name="Woodworth J.R."/>
            <person name="Worley K.C."/>
            <person name="Wright R.A."/>
            <person name="Wu W."/>
            <person name="Young L."/>
            <person name="Zhang L."/>
            <person name="Zhang J."/>
            <person name="Zhu Y."/>
            <person name="Muzny D.M."/>
            <person name="Weinstock G."/>
            <person name="Gibbs R.A."/>
        </authorList>
    </citation>
    <scope>NUCLEOTIDE SEQUENCE [LARGE SCALE GENOMIC DNA]</scope>
    <source>
        <strain evidence="6">LSR1</strain>
    </source>
</reference>
<keyword evidence="1" id="KW-0175">Coiled coil</keyword>
<feature type="compositionally biased region" description="Low complexity" evidence="2">
    <location>
        <begin position="715"/>
        <end position="734"/>
    </location>
</feature>
<feature type="domain" description="Mediator complex subunit Med25 PTOV" evidence="4">
    <location>
        <begin position="275"/>
        <end position="426"/>
    </location>
</feature>
<dbReference type="InterPro" id="IPR001660">
    <property type="entry name" value="SAM"/>
</dbReference>
<name>A0A8R2JRQ2_ACYPI</name>
<proteinExistence type="predicted"/>
<dbReference type="Pfam" id="PF00536">
    <property type="entry name" value="SAM_1"/>
    <property type="match status" value="1"/>
</dbReference>
<feature type="compositionally biased region" description="Polar residues" evidence="2">
    <location>
        <begin position="150"/>
        <end position="191"/>
    </location>
</feature>
<evidence type="ECO:0000259" key="4">
    <source>
        <dbReference type="Pfam" id="PF11232"/>
    </source>
</evidence>
<dbReference type="KEGG" id="api:100168229"/>
<dbReference type="GO" id="GO:0016592">
    <property type="term" value="C:mediator complex"/>
    <property type="evidence" value="ECO:0007669"/>
    <property type="project" value="TreeGrafter"/>
</dbReference>
<dbReference type="OrthoDB" id="7690434at2759"/>
<dbReference type="SUPFAM" id="SSF47769">
    <property type="entry name" value="SAM/Pointed domain"/>
    <property type="match status" value="1"/>
</dbReference>
<dbReference type="InterPro" id="IPR021394">
    <property type="entry name" value="Med25_PTOV"/>
</dbReference>
<evidence type="ECO:0000256" key="1">
    <source>
        <dbReference type="SAM" id="Coils"/>
    </source>
</evidence>
<protein>
    <recommendedName>
        <fullName evidence="7">SAM domain-containing protein</fullName>
    </recommendedName>
</protein>
<dbReference type="GO" id="GO:0005667">
    <property type="term" value="C:transcription regulator complex"/>
    <property type="evidence" value="ECO:0007669"/>
    <property type="project" value="TreeGrafter"/>
</dbReference>
<feature type="compositionally biased region" description="Polar residues" evidence="2">
    <location>
        <begin position="113"/>
        <end position="130"/>
    </location>
</feature>
<keyword evidence="6" id="KW-1185">Reference proteome</keyword>
<evidence type="ECO:0000259" key="3">
    <source>
        <dbReference type="Pfam" id="PF00536"/>
    </source>
</evidence>
<feature type="region of interest" description="Disordered" evidence="2">
    <location>
        <begin position="104"/>
        <end position="206"/>
    </location>
</feature>
<evidence type="ECO:0000313" key="5">
    <source>
        <dbReference type="EnsemblMetazoa" id="XP_029345089.1"/>
    </source>
</evidence>
<dbReference type="Proteomes" id="UP000007819">
    <property type="component" value="Chromosome A2"/>
</dbReference>
<feature type="coiled-coil region" evidence="1">
    <location>
        <begin position="211"/>
        <end position="268"/>
    </location>
</feature>
<dbReference type="RefSeq" id="XP_029345089.1">
    <property type="nucleotide sequence ID" value="XM_029489229.1"/>
</dbReference>
<accession>A0A8R2JRQ2</accession>
<dbReference type="InterPro" id="IPR013761">
    <property type="entry name" value="SAM/pointed_sf"/>
</dbReference>
<feature type="compositionally biased region" description="Polar residues" evidence="2">
    <location>
        <begin position="537"/>
        <end position="561"/>
    </location>
</feature>
<feature type="region of interest" description="Disordered" evidence="2">
    <location>
        <begin position="537"/>
        <end position="582"/>
    </location>
</feature>
<dbReference type="GeneID" id="100168229"/>
<dbReference type="Gene3D" id="1.10.150.50">
    <property type="entry name" value="Transcription Factor, Ets-1"/>
    <property type="match status" value="1"/>
</dbReference>
<dbReference type="Gene3D" id="2.40.290.30">
    <property type="entry name" value="Mediator complex subunit 25, ACID domain"/>
    <property type="match status" value="1"/>
</dbReference>
<feature type="domain" description="SAM" evidence="3">
    <location>
        <begin position="9"/>
        <end position="59"/>
    </location>
</feature>
<dbReference type="InterPro" id="IPR038196">
    <property type="entry name" value="Med25_PTOV_sf"/>
</dbReference>
<dbReference type="GO" id="GO:0045944">
    <property type="term" value="P:positive regulation of transcription by RNA polymerase II"/>
    <property type="evidence" value="ECO:0007669"/>
    <property type="project" value="TreeGrafter"/>
</dbReference>
<dbReference type="Pfam" id="PF11232">
    <property type="entry name" value="Med25"/>
    <property type="match status" value="1"/>
</dbReference>
<sequence length="1364" mass="155267">MDKLTESTLKEWGFEQYVVRFKEAEIDFTAFLTLTENMVADLIPIIGHRSKFVNSLKQLNEKPNKESSQVTTTISATMTTNTSATTTMDNSAMMTTTNTITTATDNYTDDPPNLSTHNLDKSLTNLTSSKDIPDAAIRTNAVEDQYPQPRATTTTKPFSNTYIPGSKNTSEIGGQLSSSASENIQKKQYTSEPKPVLPPNQDKMPPQQLNVLAMKNQVQQQQQQQQQQQHQQKQAGQAVQHAVAQQQQQQAQQQAQQQQAALRIMNQQQQQNGPDRQTIWSGTLEWIENVKSLNKIPKITRNVPCIVSANIKNGELELKAETWPNKLIMQFIHKNSIGIIGVAHLKDSKSLFFQPTPCEALESLTKYMTSGYVGCVHFNSALTSHNCDVKVLILLYTHDRKAFVGFIPNDQAAFLDRLCEIKQHKKASSAILRQGQSSQVTTTISATMTTNTSATTTMDNSAMMTTTNTITTATNNYTDDPPKLSTCNIDKSLTNLTSSKDIPDAAIRTNAVEDQYPQPRATTTTKPFFNTYIPGNKNTSEIGGQLSSSASENIQNKQYTSEPKPVLPPNQDKMPPQQLNDQCRKRPSIAVTIKLSDDSHNVATTKIGIPERNSSITFSDSSSSLWKRQRISSNSSSSKQEYDVTSSISATMTTNTSATTTKTNTITTATDNYTDEPPKPSTSNLDKSLINLDLKRRKRSSNTVPSEISDHSHDVTTTSSTLDRNSSTTTSSSYSERDDVDDDDYDLNVPLSKTTLMLMSETEIPGDCRKMNYFSFATQGIKLESESSSILFWYENTKAQFAAMDLNNPLNQRFKPQQYKHFVSIPNHSKFCEDQLLKNENSYVSNDKVPEIKAPIGMLNLYQIIQKFEHEHNCEFIFLPSSIGKDLIYYTENADLGLDPSHTVSNNVMDVLRYPLRYGLIPAIYGIDLEMFLASVFLKYKFDSESTRRLKTKTLEGKVTFKFIEGEIEALVFDYWSRSTVDLINYDESVSRPDLKDLLQYLFRKLYGTTTVVQKNEVAFFLWNLRKFAKFDLSKDIISTNCLYFLKTHISTVWPEISHNDMILWSIFFNEMNVHHLLREHTISTMFKTLDHRFEFIMSKAAQVRALRRKPFPDVNLWRCLYTAFVSKKYHYFAKKYVICVLSSFFKSHIDVDSQLCIAIDNFYYYHIFLLSRYSILHNIDIETRILTSTAVQGFLDKQRDPSLQKYCQSYGISHPSKRMRSKMVSCFRRLYIRDSDKFEAEFKITKFDESLYQSLNELICDRMICTLSTVIDREGRFSPKGYAKLHPRQVVDSEGSPPPNRLCCYAFARSLYALMYGLNKRESVSMKCVELNCNFKHDDKDYYKSLNQTTSLKTNYLKKKKNT</sequence>
<feature type="region of interest" description="Disordered" evidence="2">
    <location>
        <begin position="668"/>
        <end position="746"/>
    </location>
</feature>